<feature type="compositionally biased region" description="Polar residues" evidence="14">
    <location>
        <begin position="2105"/>
        <end position="2119"/>
    </location>
</feature>
<dbReference type="PANTHER" id="PTHR11475">
    <property type="entry name" value="OXIDASE/PEROXIDASE"/>
    <property type="match status" value="1"/>
</dbReference>
<evidence type="ECO:0000256" key="4">
    <source>
        <dbReference type="ARBA" id="ARBA00022723"/>
    </source>
</evidence>
<feature type="transmembrane region" description="Helical" evidence="15">
    <location>
        <begin position="846"/>
        <end position="868"/>
    </location>
</feature>
<dbReference type="PROSITE" id="PS50292">
    <property type="entry name" value="PEROXIDASE_3"/>
    <property type="match status" value="1"/>
</dbReference>
<dbReference type="SFLD" id="SFLDS00052">
    <property type="entry name" value="Ferric_Reductase_Domain"/>
    <property type="match status" value="1"/>
</dbReference>
<evidence type="ECO:0000256" key="1">
    <source>
        <dbReference type="ARBA" id="ARBA00004141"/>
    </source>
</evidence>
<feature type="transmembrane region" description="Helical" evidence="15">
    <location>
        <begin position="58"/>
        <end position="80"/>
    </location>
</feature>
<evidence type="ECO:0000256" key="5">
    <source>
        <dbReference type="ARBA" id="ARBA00022737"/>
    </source>
</evidence>
<evidence type="ECO:0000256" key="7">
    <source>
        <dbReference type="ARBA" id="ARBA00022837"/>
    </source>
</evidence>
<keyword evidence="8" id="KW-0521">NADP</keyword>
<evidence type="ECO:0000313" key="17">
    <source>
        <dbReference type="EMBL" id="KAA8493733.1"/>
    </source>
</evidence>
<organism evidence="17 18">
    <name type="scientific">Porphyridium purpureum</name>
    <name type="common">Red alga</name>
    <name type="synonym">Porphyridium cruentum</name>
    <dbReference type="NCBI Taxonomy" id="35688"/>
    <lineage>
        <taxon>Eukaryota</taxon>
        <taxon>Rhodophyta</taxon>
        <taxon>Bangiophyceae</taxon>
        <taxon>Porphyridiales</taxon>
        <taxon>Porphyridiaceae</taxon>
        <taxon>Porphyridium</taxon>
    </lineage>
</organism>
<evidence type="ECO:0000256" key="8">
    <source>
        <dbReference type="ARBA" id="ARBA00022857"/>
    </source>
</evidence>
<feature type="compositionally biased region" description="Polar residues" evidence="14">
    <location>
        <begin position="1243"/>
        <end position="1258"/>
    </location>
</feature>
<dbReference type="GO" id="GO:0009653">
    <property type="term" value="P:anatomical structure morphogenesis"/>
    <property type="evidence" value="ECO:0007669"/>
    <property type="project" value="UniProtKB-ARBA"/>
</dbReference>
<keyword evidence="11 15" id="KW-0472">Membrane</keyword>
<feature type="coiled-coil region" evidence="13">
    <location>
        <begin position="1061"/>
        <end position="1088"/>
    </location>
</feature>
<dbReference type="SFLD" id="SFLDG01169">
    <property type="entry name" value="NADPH_oxidase_subgroup_(NOX)"/>
    <property type="match status" value="1"/>
</dbReference>
<evidence type="ECO:0000256" key="3">
    <source>
        <dbReference type="ARBA" id="ARBA00022692"/>
    </source>
</evidence>
<feature type="transmembrane region" description="Helical" evidence="15">
    <location>
        <begin position="1604"/>
        <end position="1628"/>
    </location>
</feature>
<dbReference type="Pfam" id="PF08030">
    <property type="entry name" value="NAD_binding_6"/>
    <property type="match status" value="1"/>
</dbReference>
<accession>A0A5J4YSE5</accession>
<dbReference type="Pfam" id="PF08022">
    <property type="entry name" value="FAD_binding_8"/>
    <property type="match status" value="1"/>
</dbReference>
<keyword evidence="13" id="KW-0175">Coiled coil</keyword>
<keyword evidence="7" id="KW-0106">Calcium</keyword>
<feature type="region of interest" description="Disordered" evidence="14">
    <location>
        <begin position="1225"/>
        <end position="1261"/>
    </location>
</feature>
<feature type="transmembrane region" description="Helical" evidence="15">
    <location>
        <begin position="1467"/>
        <end position="1488"/>
    </location>
</feature>
<dbReference type="Pfam" id="PF01794">
    <property type="entry name" value="Ferric_reduct"/>
    <property type="match status" value="1"/>
</dbReference>
<evidence type="ECO:0000256" key="6">
    <source>
        <dbReference type="ARBA" id="ARBA00022827"/>
    </source>
</evidence>
<sequence length="2263" mass="251545">MDAYFRVTLPRSAAGGVKDIDDEGVYRDEEFEEAQFLDHVEQGTLRAVLTQQRIKKRFSAGGVFVITLLLMVSMLGPMLLVHTSMSTSRKRMHSSHLTAKRLLATHNNSSHVMRNAMLARQGGGPETSNIEWTPWDGAYNNIAHPEYGVVDARITRPCLPRYSDGAYQLSNPDGPNPRTVSELVMGGDTGHGSLTNKTAFLVFFGQQVVEEILDGQAFQSAEPYVNIPVPACDPLYDPDCKGNLFIPLPRNRYDLSTGNAPGVPRAQLNEISAWIDGTLFYGPFKAWADTLRAHDESRPGRFACLVDEKSGAENCNLPALNTIGLPIVNPPPPTLRDVRSAERFFRLGNPRTNENPMLLSFAVLWFRYHNVVADRIHGQYPEYDDEEVFLLARQWLIAVYQKIVFYDWLPGFLGLNRDEFMEEYRYRGYRSVDPAITQEFQVAAMRFGHTLVTPGAYRRDLHSCTAGSFESLRTCNSYFRGEEVLLEDDGPTRMLLGLASQLAEREDSTITPDLRGFVFGVALDATRRDLMAINIQRAREHGVGTYNQVRECFGLPRVESFDDISSLTENELFNTCTDAQGNTGVNCMKLAIEGLKTAYDNDIEKCDLWPCGLLEVNVTGPGPLFRAILLDQFLRIRDGDRFWFENDKAEAPIKKIMTPAQIDEIWNTTIRDVMVEALELDDDVVLQENPFKYDSSVCEQPYQLSEFNLEDCSAPSTYNWYRGNVPRRAAPAMSSSRLGQEGCEPDSLRKILFGSEDGPEHDDRLTLASQDDQLSMEQRAAAAGCPVYKAKTKLARLLIMQQVMMERVKTGLVKLSPNAGSVQRYVNYLSTDECGFITNADSLAQLAWTIAGIVMWLILNMVLVYGIVHWIRHRKQLRTAGGLAFSKSTKHIPLDIETNVSARASLRVQAASAKSMSRGKPRPTTGYGCLIYHSFTENSSLNGVSVQLGEPDQAHLFLFGTDGIDRGSLEDGPPTSSFKTGKDVGMGARTKTERASCVPLEVREILSGDITMISPGNIEELRLFDNFIMIKCKIGSARLFEFESPGKARTVARELLSIKGLKAQEANMATLEELVEDCMSRAERLDEINWFFEKVKRDIRIKCEQDASYKRTRSVADAAKDIADNQSPDEILADNPDLVHDTVHKVADYNMSKLVWYTNEELKSDSILGAERYGEPNSMGSPREFAGAAAASPHRNKGKRSTPSSPRLTAGGFISRRAVANALSGGLSKKGGVTGTRSKSKWGRSQGQHGSESSQFWRNHSRPDYADEDDVVFTKHEVAAVLRIHPSSFVLSRMFYEGSHTFSTIITARQFRRAVENLVLAGESPGRFLAGLAIAPGGNDEIDKELLMDIVRDLQGSGLGAGGMSLDGDQTDVLAVPMSRVDEKIISKYMNETDSPTLPMERFDKMIEEMQEKKLKYRAVGWQMYFRQTRRRAQEDMARENMSNVSVKLYSWRDSFVDVCKDHRLDIFWGTAYVITVALIFLYTWWYYYSLREVYGLRGILTVGLCVTRSSASVDMFVYSITLLPMCRNLITFLRSTRLHQYVPFDRAYEFHVITALTGEFFTALHVVGHCVNFYNITTQRSGDLTGYFRAVNWNSDFVPSFAFWMYETITGMTGLLLTFVIITMMVFAVPQVRSASFQLFWVIHHVCFTLLYTMIVLHGSYVLVQRPIFHFFLLGPLIIFILDKLYTFARESEKLQIVDMKLLPKGVTAIYVRVSPSFSYTSGQWARLKLPALGTTEFHPMTISSAPHESYLSFHVAAVGPWTRAVRELATETQGKPLSQMPTIRIDGPYGEGHQNWMLYDTVLLVGGGIGCTPFVSVLKDILHQVRIKAFRTTKVVAVFICKNLQDLAWITNEVSQLENNAPAGYLELLFFQTGQKRSGKESSLDAQNLAFEQAFQRHVEFISQIMANRSSLARVKGFVLDGRPQFDELLRDIQADRKANDEILESGSGARQTSELEVGVFACGSASMTLDLKRACVRRNRETLREIADKELSAARAGKGSHSSAGEEVEMSMDSVGGTPKPTGLGGVSGNVDPKMSTKPNGMSPGPRGELTTSGRSNGLGASSKSAELAASGRSDGFGRAGAGARGPSDPAPEINPLGTDRVCTSTSGASMATSPTAGPAGKRRASQISLGRMSGIEGSRDVQGQTGATAEVSGSARQSSTRMMSKMASMDTQVFKDVAAKITSRKPKRVRGERPVFFAFYGQVFSSDSSFDFWSRWKKGWAERRAAKAAARAAALKTGVSRTSSTEDTELDLPEALREA</sequence>
<dbReference type="Proteomes" id="UP000324585">
    <property type="component" value="Unassembled WGS sequence"/>
</dbReference>
<evidence type="ECO:0000256" key="10">
    <source>
        <dbReference type="ARBA" id="ARBA00023002"/>
    </source>
</evidence>
<dbReference type="GO" id="GO:0046872">
    <property type="term" value="F:metal ion binding"/>
    <property type="evidence" value="ECO:0007669"/>
    <property type="project" value="UniProtKB-KW"/>
</dbReference>
<dbReference type="InterPro" id="IPR013130">
    <property type="entry name" value="Fe3_Rdtase_TM_dom"/>
</dbReference>
<name>A0A5J4YSE5_PORPP</name>
<dbReference type="Gene3D" id="2.40.30.10">
    <property type="entry name" value="Translation factors"/>
    <property type="match status" value="1"/>
</dbReference>
<keyword evidence="10" id="KW-0560">Oxidoreductase</keyword>
<dbReference type="GO" id="GO:0006979">
    <property type="term" value="P:response to oxidative stress"/>
    <property type="evidence" value="ECO:0007669"/>
    <property type="project" value="InterPro"/>
</dbReference>
<dbReference type="InterPro" id="IPR019791">
    <property type="entry name" value="Haem_peroxidase_animal"/>
</dbReference>
<dbReference type="SUPFAM" id="SSF63380">
    <property type="entry name" value="Riboflavin synthase domain-like"/>
    <property type="match status" value="1"/>
</dbReference>
<dbReference type="GO" id="GO:0016175">
    <property type="term" value="F:superoxide-generating NAD(P)H oxidase activity"/>
    <property type="evidence" value="ECO:0007669"/>
    <property type="project" value="UniProtKB-ARBA"/>
</dbReference>
<reference evidence="18" key="1">
    <citation type="journal article" date="2019" name="Nat. Commun.">
        <title>Expansion of phycobilisome linker gene families in mesophilic red algae.</title>
        <authorList>
            <person name="Lee J."/>
            <person name="Kim D."/>
            <person name="Bhattacharya D."/>
            <person name="Yoon H.S."/>
        </authorList>
    </citation>
    <scope>NUCLEOTIDE SEQUENCE [LARGE SCALE GENOMIC DNA]</scope>
    <source>
        <strain evidence="18">CCMP 1328</strain>
    </source>
</reference>
<dbReference type="GO" id="GO:0020037">
    <property type="term" value="F:heme binding"/>
    <property type="evidence" value="ECO:0007669"/>
    <property type="project" value="InterPro"/>
</dbReference>
<keyword evidence="12" id="KW-0349">Heme</keyword>
<keyword evidence="12" id="KW-0408">Iron</keyword>
<dbReference type="PRINTS" id="PR00457">
    <property type="entry name" value="ANPEROXIDASE"/>
</dbReference>
<dbReference type="FunFam" id="2.40.30.10:FF:000059">
    <property type="entry name" value="dual oxidase isoform X1"/>
    <property type="match status" value="1"/>
</dbReference>
<comment type="subcellular location">
    <subcellularLocation>
        <location evidence="1">Membrane</location>
        <topology evidence="1">Multi-pass membrane protein</topology>
    </subcellularLocation>
</comment>
<keyword evidence="5" id="KW-0677">Repeat</keyword>
<dbReference type="GO" id="GO:0004601">
    <property type="term" value="F:peroxidase activity"/>
    <property type="evidence" value="ECO:0007669"/>
    <property type="project" value="InterPro"/>
</dbReference>
<gene>
    <name evidence="17" type="ORF">FVE85_4870</name>
</gene>
<keyword evidence="2" id="KW-0285">Flavoprotein</keyword>
<keyword evidence="18" id="KW-1185">Reference proteome</keyword>
<dbReference type="PANTHER" id="PTHR11475:SF144">
    <property type="entry name" value="NAD(P)H OXIDASE (H2O2-FORMING)"/>
    <property type="match status" value="1"/>
</dbReference>
<dbReference type="Pfam" id="PF03098">
    <property type="entry name" value="An_peroxidase"/>
    <property type="match status" value="1"/>
</dbReference>
<feature type="transmembrane region" description="Helical" evidence="15">
    <location>
        <begin position="1640"/>
        <end position="1663"/>
    </location>
</feature>
<dbReference type="InterPro" id="IPR013112">
    <property type="entry name" value="FAD-bd_8"/>
</dbReference>
<keyword evidence="3 15" id="KW-0812">Transmembrane</keyword>
<dbReference type="OrthoDB" id="823504at2759"/>
<dbReference type="GO" id="GO:0016020">
    <property type="term" value="C:membrane"/>
    <property type="evidence" value="ECO:0007669"/>
    <property type="project" value="UniProtKB-SubCell"/>
</dbReference>
<feature type="compositionally biased region" description="Polar residues" evidence="14">
    <location>
        <begin position="2053"/>
        <end position="2068"/>
    </location>
</feature>
<dbReference type="InterPro" id="IPR013121">
    <property type="entry name" value="Fe_red_NAD-bd_6"/>
</dbReference>
<dbReference type="InterPro" id="IPR017938">
    <property type="entry name" value="Riboflavin_synthase-like_b-brl"/>
</dbReference>
<dbReference type="Gene3D" id="1.10.640.10">
    <property type="entry name" value="Haem peroxidase domain superfamily, animal type"/>
    <property type="match status" value="1"/>
</dbReference>
<dbReference type="CDD" id="cd06186">
    <property type="entry name" value="NOX_Duox_like_FAD_NADP"/>
    <property type="match status" value="1"/>
</dbReference>
<feature type="region of interest" description="Disordered" evidence="14">
    <location>
        <begin position="1173"/>
        <end position="1211"/>
    </location>
</feature>
<dbReference type="SUPFAM" id="SSF48113">
    <property type="entry name" value="Heme-dependent peroxidases"/>
    <property type="match status" value="1"/>
</dbReference>
<evidence type="ECO:0000256" key="13">
    <source>
        <dbReference type="SAM" id="Coils"/>
    </source>
</evidence>
<feature type="domain" description="FAD-binding FR-type" evidence="16">
    <location>
        <begin position="1691"/>
        <end position="1797"/>
    </location>
</feature>
<proteinExistence type="predicted"/>
<dbReference type="InterPro" id="IPR039261">
    <property type="entry name" value="FNR_nucleotide-bd"/>
</dbReference>
<evidence type="ECO:0000259" key="16">
    <source>
        <dbReference type="PROSITE" id="PS51384"/>
    </source>
</evidence>
<keyword evidence="4 12" id="KW-0479">Metal-binding</keyword>
<dbReference type="InterPro" id="IPR010255">
    <property type="entry name" value="Haem_peroxidase_sf"/>
</dbReference>
<keyword evidence="9 15" id="KW-1133">Transmembrane helix</keyword>
<dbReference type="PROSITE" id="PS51384">
    <property type="entry name" value="FAD_FR"/>
    <property type="match status" value="1"/>
</dbReference>
<dbReference type="InterPro" id="IPR017927">
    <property type="entry name" value="FAD-bd_FR_type"/>
</dbReference>
<dbReference type="SFLD" id="SFLDG01168">
    <property type="entry name" value="Ferric_reductase_subgroup_(FRE"/>
    <property type="match status" value="1"/>
</dbReference>
<evidence type="ECO:0000256" key="11">
    <source>
        <dbReference type="ARBA" id="ARBA00023136"/>
    </source>
</evidence>
<feature type="region of interest" description="Disordered" evidence="14">
    <location>
        <begin position="1995"/>
        <end position="2170"/>
    </location>
</feature>
<feature type="region of interest" description="Disordered" evidence="14">
    <location>
        <begin position="2239"/>
        <end position="2263"/>
    </location>
</feature>
<dbReference type="SUPFAM" id="SSF52343">
    <property type="entry name" value="Ferredoxin reductase-like, C-terminal NADP-linked domain"/>
    <property type="match status" value="1"/>
</dbReference>
<evidence type="ECO:0000313" key="18">
    <source>
        <dbReference type="Proteomes" id="UP000324585"/>
    </source>
</evidence>
<evidence type="ECO:0000256" key="12">
    <source>
        <dbReference type="PIRSR" id="PIRSR619791-2"/>
    </source>
</evidence>
<keyword evidence="6" id="KW-0274">FAD</keyword>
<dbReference type="GO" id="GO:0042742">
    <property type="term" value="P:defense response to bacterium"/>
    <property type="evidence" value="ECO:0007669"/>
    <property type="project" value="UniProtKB-ARBA"/>
</dbReference>
<dbReference type="EMBL" id="VRMN01000006">
    <property type="protein sequence ID" value="KAA8493733.1"/>
    <property type="molecule type" value="Genomic_DNA"/>
</dbReference>
<evidence type="ECO:0000256" key="14">
    <source>
        <dbReference type="SAM" id="MobiDB-lite"/>
    </source>
</evidence>
<feature type="binding site" description="axial binding residue" evidence="12">
    <location>
        <position position="449"/>
    </location>
    <ligand>
        <name>heme b</name>
        <dbReference type="ChEBI" id="CHEBI:60344"/>
    </ligand>
    <ligandPart>
        <name>Fe</name>
        <dbReference type="ChEBI" id="CHEBI:18248"/>
    </ligandPart>
</feature>
<evidence type="ECO:0000256" key="9">
    <source>
        <dbReference type="ARBA" id="ARBA00022989"/>
    </source>
</evidence>
<comment type="caution">
    <text evidence="17">The sequence shown here is derived from an EMBL/GenBank/DDBJ whole genome shotgun (WGS) entry which is preliminary data.</text>
</comment>
<evidence type="ECO:0000256" key="15">
    <source>
        <dbReference type="SAM" id="Phobius"/>
    </source>
</evidence>
<protein>
    <submittedName>
        <fullName evidence="17">Dual oxidase</fullName>
    </submittedName>
</protein>
<dbReference type="InterPro" id="IPR037120">
    <property type="entry name" value="Haem_peroxidase_sf_animal"/>
</dbReference>
<dbReference type="Gene3D" id="3.40.50.80">
    <property type="entry name" value="Nucleotide-binding domain of ferredoxin-NADP reductase (FNR) module"/>
    <property type="match status" value="1"/>
</dbReference>
<evidence type="ECO:0000256" key="2">
    <source>
        <dbReference type="ARBA" id="ARBA00022630"/>
    </source>
</evidence>